<dbReference type="InterPro" id="IPR028087">
    <property type="entry name" value="Tad_N"/>
</dbReference>
<sequence>MRFSGVSTVPRTLWRVIREEDGRVILLGLGACVLLSTLILMSMSVSGIYLEQRRLQRLADQTASMAASQVEDAGYYQTGIGESGALRIDQVDAASRAQEYLAGADPALTPGLKHIALAEVETQPTRVEVILVAKGTVPILLPLISEVSEVSLKARGIASLKTSFG</sequence>
<accession>A0A7K0K2V6</accession>
<comment type="caution">
    <text evidence="3">The sequence shown here is derived from an EMBL/GenBank/DDBJ whole genome shotgun (WGS) entry which is preliminary data.</text>
</comment>
<proteinExistence type="predicted"/>
<keyword evidence="4" id="KW-1185">Reference proteome</keyword>
<keyword evidence="1" id="KW-0812">Transmembrane</keyword>
<evidence type="ECO:0000256" key="1">
    <source>
        <dbReference type="SAM" id="Phobius"/>
    </source>
</evidence>
<dbReference type="AlphaFoldDB" id="A0A7K0K2V6"/>
<dbReference type="EMBL" id="VUMY01000005">
    <property type="protein sequence ID" value="MST49375.1"/>
    <property type="molecule type" value="Genomic_DNA"/>
</dbReference>
<dbReference type="Pfam" id="PF13400">
    <property type="entry name" value="Tad"/>
    <property type="match status" value="1"/>
</dbReference>
<evidence type="ECO:0000313" key="4">
    <source>
        <dbReference type="Proteomes" id="UP000442535"/>
    </source>
</evidence>
<evidence type="ECO:0000313" key="3">
    <source>
        <dbReference type="EMBL" id="MST49375.1"/>
    </source>
</evidence>
<reference evidence="3 4" key="1">
    <citation type="submission" date="2019-08" db="EMBL/GenBank/DDBJ databases">
        <title>In-depth cultivation of the pig gut microbiome towards novel bacterial diversity and tailored functional studies.</title>
        <authorList>
            <person name="Wylensek D."/>
            <person name="Hitch T.C.A."/>
            <person name="Clavel T."/>
        </authorList>
    </citation>
    <scope>NUCLEOTIDE SEQUENCE [LARGE SCALE GENOMIC DNA]</scope>
    <source>
        <strain evidence="3 4">RF-GAM-744-WT-7</strain>
    </source>
</reference>
<keyword evidence="1" id="KW-0472">Membrane</keyword>
<evidence type="ECO:0000259" key="2">
    <source>
        <dbReference type="Pfam" id="PF13400"/>
    </source>
</evidence>
<dbReference type="Proteomes" id="UP000442535">
    <property type="component" value="Unassembled WGS sequence"/>
</dbReference>
<gene>
    <name evidence="3" type="ORF">FYJ63_03850</name>
</gene>
<name>A0A7K0K2V6_9ACTO</name>
<feature type="transmembrane region" description="Helical" evidence="1">
    <location>
        <begin position="24"/>
        <end position="50"/>
    </location>
</feature>
<feature type="domain" description="Putative Flp pilus-assembly TadG-like N-terminal" evidence="2">
    <location>
        <begin position="22"/>
        <end position="68"/>
    </location>
</feature>
<protein>
    <recommendedName>
        <fullName evidence="2">Putative Flp pilus-assembly TadG-like N-terminal domain-containing protein</fullName>
    </recommendedName>
</protein>
<organism evidence="3 4">
    <name type="scientific">Mobiluncus porci</name>
    <dbReference type="NCBI Taxonomy" id="2652278"/>
    <lineage>
        <taxon>Bacteria</taxon>
        <taxon>Bacillati</taxon>
        <taxon>Actinomycetota</taxon>
        <taxon>Actinomycetes</taxon>
        <taxon>Actinomycetales</taxon>
        <taxon>Actinomycetaceae</taxon>
        <taxon>Mobiluncus</taxon>
    </lineage>
</organism>
<keyword evidence="1" id="KW-1133">Transmembrane helix</keyword>